<name>A0A6P6B9P3_DURZI</name>
<dbReference type="InterPro" id="IPR025315">
    <property type="entry name" value="DUF4220"/>
</dbReference>
<keyword evidence="1" id="KW-0472">Membrane</keyword>
<dbReference type="RefSeq" id="XP_022773746.1">
    <property type="nucleotide sequence ID" value="XM_022918011.1"/>
</dbReference>
<gene>
    <name evidence="4 5" type="primary">LOC111315995</name>
</gene>
<dbReference type="OrthoDB" id="1689146at2759"/>
<feature type="transmembrane region" description="Helical" evidence="1">
    <location>
        <begin position="680"/>
        <end position="698"/>
    </location>
</feature>
<feature type="transmembrane region" description="Helical" evidence="1">
    <location>
        <begin position="49"/>
        <end position="69"/>
    </location>
</feature>
<dbReference type="KEGG" id="dzi:111315995"/>
<feature type="transmembrane region" description="Helical" evidence="1">
    <location>
        <begin position="89"/>
        <end position="108"/>
    </location>
</feature>
<keyword evidence="3" id="KW-1185">Reference proteome</keyword>
<proteinExistence type="predicted"/>
<dbReference type="PANTHER" id="PTHR31325">
    <property type="entry name" value="OS01G0798800 PROTEIN-RELATED"/>
    <property type="match status" value="1"/>
</dbReference>
<dbReference type="Pfam" id="PF13968">
    <property type="entry name" value="DUF4220"/>
    <property type="match status" value="1"/>
</dbReference>
<sequence>MSTFSETVIEIWNEWEIRALLLLSLLLQVILIALGSLRKRSTRIWIRFLVWSAYMSADLVATVALGILARNIGGNPGNKNSNPSDSLQLFWTPFLILHLGGPDTITAYSLEDNELWPRHFLGLLVQTGIAFYVFVKSWGDTRLKLIAIPVFIAGIIKYGERTWVLRTSSTKCIRHRLLSDPDPGPDYAEVMRKKQLDANFKLSPRKVFPQRYDGSLFDHLSQAYYLFNRLKYLFADLILGYYERQDCHSMISNKSSEEAFELVEGELGLLYDVLYTKATIVYSRYGFLLRCSSFSSSVFAMISFAIFIEHPYSQVDISVTYLLLVGAIALEVYAFVLLILSDWTKLWLVTYLIQVRIGKRWSRTMFKYNLIKFCLRKQATMWIRFQKILGIEEVVEKHLNVDCQDVDAELQKLIFQQLKERSENINSLFDVNSCKKLLSYRGDCVLDKMNCLELLKWSTIEVEFDHSLLLWHIATQLCYYEDVKRLGTNYLETLSKYSNISQCLSDYMLYLLVMYPNMLPKGIGEIRYRDTCSEATRFFQQRRRKIGTKIDEACHELYEMDTDLLDDVKGDATKSVLFYGCRLAKQLQYLESQKDWGCAKKWDMISKVWVELLAYAAVNCGWREHGQQLRRGGELLTHVCLLMAHLGLSEQYQIKKEYFRISVDRWLEQCSRMYKKRNNVCTGLGITGFLIVNFNRFVMNQ</sequence>
<evidence type="ECO:0000313" key="3">
    <source>
        <dbReference type="Proteomes" id="UP000515121"/>
    </source>
</evidence>
<protein>
    <submittedName>
        <fullName evidence="4 5">Uncharacterized protein LOC111315995</fullName>
    </submittedName>
</protein>
<feature type="transmembrane region" description="Helical" evidence="1">
    <location>
        <begin position="20"/>
        <end position="37"/>
    </location>
</feature>
<evidence type="ECO:0000313" key="5">
    <source>
        <dbReference type="RefSeq" id="XP_022773746.1"/>
    </source>
</evidence>
<dbReference type="AlphaFoldDB" id="A0A6P6B9P3"/>
<evidence type="ECO:0000313" key="4">
    <source>
        <dbReference type="RefSeq" id="XP_022773745.1"/>
    </source>
</evidence>
<feature type="transmembrane region" description="Helical" evidence="1">
    <location>
        <begin position="115"/>
        <end position="135"/>
    </location>
</feature>
<organism evidence="3 4">
    <name type="scientific">Durio zibethinus</name>
    <name type="common">Durian</name>
    <dbReference type="NCBI Taxonomy" id="66656"/>
    <lineage>
        <taxon>Eukaryota</taxon>
        <taxon>Viridiplantae</taxon>
        <taxon>Streptophyta</taxon>
        <taxon>Embryophyta</taxon>
        <taxon>Tracheophyta</taxon>
        <taxon>Spermatophyta</taxon>
        <taxon>Magnoliopsida</taxon>
        <taxon>eudicotyledons</taxon>
        <taxon>Gunneridae</taxon>
        <taxon>Pentapetalae</taxon>
        <taxon>rosids</taxon>
        <taxon>malvids</taxon>
        <taxon>Malvales</taxon>
        <taxon>Malvaceae</taxon>
        <taxon>Helicteroideae</taxon>
        <taxon>Durio</taxon>
    </lineage>
</organism>
<keyword evidence="1" id="KW-0812">Transmembrane</keyword>
<dbReference type="GeneID" id="111315995"/>
<keyword evidence="1" id="KW-1133">Transmembrane helix</keyword>
<dbReference type="InterPro" id="IPR007658">
    <property type="entry name" value="DUF594"/>
</dbReference>
<dbReference type="Proteomes" id="UP000515121">
    <property type="component" value="Unplaced"/>
</dbReference>
<accession>A0A6P6B9P3</accession>
<feature type="transmembrane region" description="Helical" evidence="1">
    <location>
        <begin position="287"/>
        <end position="308"/>
    </location>
</feature>
<reference evidence="4 5" key="1">
    <citation type="submission" date="2025-04" db="UniProtKB">
        <authorList>
            <consortium name="RefSeq"/>
        </authorList>
    </citation>
    <scope>IDENTIFICATION</scope>
    <source>
        <tissue evidence="4 5">Fruit stalk</tissue>
    </source>
</reference>
<feature type="domain" description="DUF4220" evidence="2">
    <location>
        <begin position="51"/>
        <end position="372"/>
    </location>
</feature>
<dbReference type="RefSeq" id="XP_022773745.1">
    <property type="nucleotide sequence ID" value="XM_022918010.1"/>
</dbReference>
<dbReference type="Pfam" id="PF04578">
    <property type="entry name" value="DUF594"/>
    <property type="match status" value="1"/>
</dbReference>
<evidence type="ECO:0000256" key="1">
    <source>
        <dbReference type="SAM" id="Phobius"/>
    </source>
</evidence>
<evidence type="ECO:0000259" key="2">
    <source>
        <dbReference type="Pfam" id="PF13968"/>
    </source>
</evidence>
<feature type="transmembrane region" description="Helical" evidence="1">
    <location>
        <begin position="141"/>
        <end position="159"/>
    </location>
</feature>
<feature type="transmembrane region" description="Helical" evidence="1">
    <location>
        <begin position="320"/>
        <end position="340"/>
    </location>
</feature>